<comment type="caution">
    <text evidence="1">The sequence shown here is derived from an EMBL/GenBank/DDBJ whole genome shotgun (WGS) entry which is preliminary data.</text>
</comment>
<gene>
    <name evidence="1" type="ORF">LCGC14_1081250</name>
</gene>
<name>A0A0F9N2Q9_9ZZZZ</name>
<sequence>MTIREQIDEVIDKIVYDVIHDSCLLTEDYRNLFLNLKVKVKCDLCIQERKTMPSFATTVGCQCGDTGYITKILGEIVDEK</sequence>
<organism evidence="1">
    <name type="scientific">marine sediment metagenome</name>
    <dbReference type="NCBI Taxonomy" id="412755"/>
    <lineage>
        <taxon>unclassified sequences</taxon>
        <taxon>metagenomes</taxon>
        <taxon>ecological metagenomes</taxon>
    </lineage>
</organism>
<evidence type="ECO:0000313" key="1">
    <source>
        <dbReference type="EMBL" id="KKN06047.1"/>
    </source>
</evidence>
<accession>A0A0F9N2Q9</accession>
<protein>
    <submittedName>
        <fullName evidence="1">Uncharacterized protein</fullName>
    </submittedName>
</protein>
<reference evidence="1" key="1">
    <citation type="journal article" date="2015" name="Nature">
        <title>Complex archaea that bridge the gap between prokaryotes and eukaryotes.</title>
        <authorList>
            <person name="Spang A."/>
            <person name="Saw J.H."/>
            <person name="Jorgensen S.L."/>
            <person name="Zaremba-Niedzwiedzka K."/>
            <person name="Martijn J."/>
            <person name="Lind A.E."/>
            <person name="van Eijk R."/>
            <person name="Schleper C."/>
            <person name="Guy L."/>
            <person name="Ettema T.J."/>
        </authorList>
    </citation>
    <scope>NUCLEOTIDE SEQUENCE</scope>
</reference>
<dbReference type="AlphaFoldDB" id="A0A0F9N2Q9"/>
<proteinExistence type="predicted"/>
<dbReference type="EMBL" id="LAZR01004734">
    <property type="protein sequence ID" value="KKN06047.1"/>
    <property type="molecule type" value="Genomic_DNA"/>
</dbReference>